<keyword evidence="5" id="KW-1185">Reference proteome</keyword>
<dbReference type="PANTHER" id="PTHR30469">
    <property type="entry name" value="MULTIDRUG RESISTANCE PROTEIN MDTA"/>
    <property type="match status" value="1"/>
</dbReference>
<feature type="coiled-coil region" evidence="2">
    <location>
        <begin position="196"/>
        <end position="223"/>
    </location>
</feature>
<dbReference type="RefSeq" id="WP_159980320.1">
    <property type="nucleotide sequence ID" value="NZ_BLIV01000009.1"/>
</dbReference>
<evidence type="ECO:0000313" key="4">
    <source>
        <dbReference type="EMBL" id="GFE52050.1"/>
    </source>
</evidence>
<comment type="caution">
    <text evidence="4">The sequence shown here is derived from an EMBL/GenBank/DDBJ whole genome shotgun (WGS) entry which is preliminary data.</text>
</comment>
<dbReference type="Pfam" id="PF25954">
    <property type="entry name" value="Beta-barrel_RND_2"/>
    <property type="match status" value="1"/>
</dbReference>
<sequence>MRIFSILAAVAVVALLALFILDRPRLLALVGQAEGSSDVAETSADAPSDEAPANLVKVVVQRSVAQKVDTAVALRGQTEAARTVDVRAETSAIVVSEPLRKGTRVAAGQPMCTLDEGTRGTALAQAQAQLDEARARVPEAEARLDQSRAQLEEARINLNASSKLSEGGFASTTRVANTEAALATAQAGVESARAGLQAAQSGIQSAQAAVATAEKEIERLVIKAPFAGLLESDTAELGSLLQPGSLCATIIQLDPIKLVAFVPETEVARVAPGAMAAARLVSGSGALTGGPEARSNAVQGAVTFLSSSADETTRTFRVEIEVPNGDNRIRDGQTAEIAISAEGAFAHLLPQSALTLNDEGTLGVRTIDDDAIVEFYPVALMRDTAEGVWLTGLPDTSDVIVVGQEFVIAGVQVAPTYRELSQ</sequence>
<dbReference type="InterPro" id="IPR006143">
    <property type="entry name" value="RND_pump_MFP"/>
</dbReference>
<dbReference type="AlphaFoldDB" id="A0A640VXG3"/>
<dbReference type="GO" id="GO:0015562">
    <property type="term" value="F:efflux transmembrane transporter activity"/>
    <property type="evidence" value="ECO:0007669"/>
    <property type="project" value="TreeGrafter"/>
</dbReference>
<evidence type="ECO:0000256" key="2">
    <source>
        <dbReference type="SAM" id="Coils"/>
    </source>
</evidence>
<evidence type="ECO:0000313" key="5">
    <source>
        <dbReference type="Proteomes" id="UP000436522"/>
    </source>
</evidence>
<dbReference type="NCBIfam" id="TIGR01730">
    <property type="entry name" value="RND_mfp"/>
    <property type="match status" value="1"/>
</dbReference>
<dbReference type="OrthoDB" id="9806939at2"/>
<dbReference type="GO" id="GO:1990281">
    <property type="term" value="C:efflux pump complex"/>
    <property type="evidence" value="ECO:0007669"/>
    <property type="project" value="TreeGrafter"/>
</dbReference>
<evidence type="ECO:0000259" key="3">
    <source>
        <dbReference type="Pfam" id="PF25954"/>
    </source>
</evidence>
<dbReference type="Gene3D" id="2.40.420.20">
    <property type="match status" value="1"/>
</dbReference>
<reference evidence="4 5" key="1">
    <citation type="submission" date="2019-12" db="EMBL/GenBank/DDBJ databases">
        <title>Roseobacter cerasinus sp. nov., isolated from seawater around aquaculture.</title>
        <authorList>
            <person name="Muramatsu S."/>
            <person name="Takabe Y."/>
            <person name="Mori K."/>
            <person name="Takaichi S."/>
            <person name="Hanada S."/>
        </authorList>
    </citation>
    <scope>NUCLEOTIDE SEQUENCE [LARGE SCALE GENOMIC DNA]</scope>
    <source>
        <strain evidence="4 5">AI77</strain>
    </source>
</reference>
<dbReference type="SUPFAM" id="SSF111369">
    <property type="entry name" value="HlyD-like secretion proteins"/>
    <property type="match status" value="2"/>
</dbReference>
<dbReference type="Gene3D" id="1.10.287.470">
    <property type="entry name" value="Helix hairpin bin"/>
    <property type="match status" value="1"/>
</dbReference>
<accession>A0A640VXG3</accession>
<gene>
    <name evidence="4" type="ORF">So717_38030</name>
</gene>
<dbReference type="EMBL" id="BLIV01000009">
    <property type="protein sequence ID" value="GFE52050.1"/>
    <property type="molecule type" value="Genomic_DNA"/>
</dbReference>
<feature type="coiled-coil region" evidence="2">
    <location>
        <begin position="123"/>
        <end position="164"/>
    </location>
</feature>
<feature type="domain" description="CusB-like beta-barrel" evidence="3">
    <location>
        <begin position="258"/>
        <end position="342"/>
    </location>
</feature>
<organism evidence="4 5">
    <name type="scientific">Roseobacter cerasinus</name>
    <dbReference type="NCBI Taxonomy" id="2602289"/>
    <lineage>
        <taxon>Bacteria</taxon>
        <taxon>Pseudomonadati</taxon>
        <taxon>Pseudomonadota</taxon>
        <taxon>Alphaproteobacteria</taxon>
        <taxon>Rhodobacterales</taxon>
        <taxon>Roseobacteraceae</taxon>
        <taxon>Roseobacter</taxon>
    </lineage>
</organism>
<dbReference type="Gene3D" id="2.40.50.100">
    <property type="match status" value="1"/>
</dbReference>
<dbReference type="Gene3D" id="2.40.30.170">
    <property type="match status" value="1"/>
</dbReference>
<protein>
    <submittedName>
        <fullName evidence="4">Hemolysin D</fullName>
    </submittedName>
</protein>
<keyword evidence="2" id="KW-0175">Coiled coil</keyword>
<dbReference type="Proteomes" id="UP000436522">
    <property type="component" value="Unassembled WGS sequence"/>
</dbReference>
<evidence type="ECO:0000256" key="1">
    <source>
        <dbReference type="ARBA" id="ARBA00009477"/>
    </source>
</evidence>
<dbReference type="InterPro" id="IPR058792">
    <property type="entry name" value="Beta-barrel_RND_2"/>
</dbReference>
<name>A0A640VXG3_9RHOB</name>
<comment type="similarity">
    <text evidence="1">Belongs to the membrane fusion protein (MFP) (TC 8.A.1) family.</text>
</comment>
<proteinExistence type="inferred from homology"/>
<dbReference type="PANTHER" id="PTHR30469:SF29">
    <property type="entry name" value="BLR2860 PROTEIN"/>
    <property type="match status" value="1"/>
</dbReference>